<keyword evidence="1" id="KW-0175">Coiled coil</keyword>
<evidence type="ECO:0000313" key="3">
    <source>
        <dbReference type="EMBL" id="UGO50745.1"/>
    </source>
</evidence>
<protein>
    <submittedName>
        <fullName evidence="3">Uncharacterized protein</fullName>
    </submittedName>
</protein>
<accession>A0AAE9CDG4</accession>
<feature type="region of interest" description="Disordered" evidence="2">
    <location>
        <begin position="1"/>
        <end position="61"/>
    </location>
</feature>
<sequence>MSMFGGYQKPSITVKVEGRKPTLKAPSPPLAQSSMHSGGHKPKPIGNRPIPPPPQGKSGWQDKMKKFMDKTNRASLEMTLGSITAIFEENERLKQQLRDYSKDEEIQKLKEEIYDMRLHSISIMSELEKDRADVFASHHAVSCKSGMQYIVYGTGIGTHTTVKCRKCQEEQDITDYEGW</sequence>
<reference evidence="3" key="1">
    <citation type="submission" date="2021-10" db="EMBL/GenBank/DDBJ databases">
        <authorList>
            <person name="Lavering E.D."/>
            <person name="James R."/>
            <person name="Fairholm J.D."/>
            <person name="Ogilvie B.H."/>
            <person name="Thurgood T.L."/>
            <person name="Robison R.A."/>
            <person name="Grose J.H."/>
        </authorList>
    </citation>
    <scope>NUCLEOTIDE SEQUENCE</scope>
</reference>
<name>A0AAE9CDG4_9CAUD</name>
<evidence type="ECO:0000256" key="1">
    <source>
        <dbReference type="SAM" id="Coils"/>
    </source>
</evidence>
<evidence type="ECO:0000256" key="2">
    <source>
        <dbReference type="SAM" id="MobiDB-lite"/>
    </source>
</evidence>
<gene>
    <name evidence="3" type="ORF">SOPHRITA_154</name>
</gene>
<dbReference type="EMBL" id="OK499991">
    <property type="protein sequence ID" value="UGO50745.1"/>
    <property type="molecule type" value="Genomic_DNA"/>
</dbReference>
<dbReference type="Proteomes" id="UP000827460">
    <property type="component" value="Segment"/>
</dbReference>
<evidence type="ECO:0000313" key="4">
    <source>
        <dbReference type="Proteomes" id="UP000827460"/>
    </source>
</evidence>
<feature type="coiled-coil region" evidence="1">
    <location>
        <begin position="83"/>
        <end position="110"/>
    </location>
</feature>
<proteinExistence type="predicted"/>
<organism evidence="3 4">
    <name type="scientific">Bacillus phage vB_BanS_Sophrita</name>
    <dbReference type="NCBI Taxonomy" id="2894790"/>
    <lineage>
        <taxon>Viruses</taxon>
        <taxon>Duplodnaviria</taxon>
        <taxon>Heunggongvirae</taxon>
        <taxon>Uroviricota</taxon>
        <taxon>Caudoviricetes</taxon>
        <taxon>Joanripponvirinae</taxon>
        <taxon>Sophritavirus</taxon>
        <taxon>Sophritavirus sophrita</taxon>
    </lineage>
</organism>
<keyword evidence="4" id="KW-1185">Reference proteome</keyword>